<dbReference type="PANTHER" id="PTHR44590">
    <property type="entry name" value="CARBOXYLIC ESTER HYDROLASE-RELATED"/>
    <property type="match status" value="1"/>
</dbReference>
<name>A0A914YGX7_9BILA</name>
<dbReference type="Gene3D" id="3.40.50.1820">
    <property type="entry name" value="alpha/beta hydrolase"/>
    <property type="match status" value="1"/>
</dbReference>
<dbReference type="SUPFAM" id="SSF53474">
    <property type="entry name" value="alpha/beta-Hydrolases"/>
    <property type="match status" value="1"/>
</dbReference>
<protein>
    <submittedName>
        <fullName evidence="3">Carboxylesterase type B domain-containing protein</fullName>
    </submittedName>
</protein>
<feature type="domain" description="Carboxylesterase type B" evidence="1">
    <location>
        <begin position="2"/>
        <end position="313"/>
    </location>
</feature>
<organism evidence="2 3">
    <name type="scientific">Panagrolaimus superbus</name>
    <dbReference type="NCBI Taxonomy" id="310955"/>
    <lineage>
        <taxon>Eukaryota</taxon>
        <taxon>Metazoa</taxon>
        <taxon>Ecdysozoa</taxon>
        <taxon>Nematoda</taxon>
        <taxon>Chromadorea</taxon>
        <taxon>Rhabditida</taxon>
        <taxon>Tylenchina</taxon>
        <taxon>Panagrolaimomorpha</taxon>
        <taxon>Panagrolaimoidea</taxon>
        <taxon>Panagrolaimidae</taxon>
        <taxon>Panagrolaimus</taxon>
    </lineage>
</organism>
<accession>A0A914YGX7</accession>
<evidence type="ECO:0000259" key="1">
    <source>
        <dbReference type="Pfam" id="PF00135"/>
    </source>
</evidence>
<evidence type="ECO:0000313" key="2">
    <source>
        <dbReference type="Proteomes" id="UP000887577"/>
    </source>
</evidence>
<dbReference type="AlphaFoldDB" id="A0A914YGX7"/>
<dbReference type="WBParaSite" id="PSU_v2.g1871.t1">
    <property type="protein sequence ID" value="PSU_v2.g1871.t1"/>
    <property type="gene ID" value="PSU_v2.g1871"/>
</dbReference>
<proteinExistence type="predicted"/>
<sequence>MWAVSARPVAAEFCQNLAIKLGYKRQFTGPWTAKENKAMIEFLKDLSPQKFAMTMVGCQTVFEKMRLDVSPVVDGEILPAPPYILRQTAPIRPVMTGVTESEGLIFLSLSQKIINDKMIKEFEETFEGLLEILTTLKTEEEEAAEAVTLEEYRKIYGITELSKRDKIFLKRTMVNVMSDIINNYAWYNFMKAERERGCQIWSFIFQHHNPKILAGLRLMLPMNTTHGTEIVYIFDHNMFKVPFRRTSLDHLVGLEMTTLLTNFAKYGNPNGNPILPEAFIYDFVWEPLTSEYPHRHLTISSKSKMNEEFSKNSLVKFSPYYQKLTQYFCDDKFWINKSDTV</sequence>
<dbReference type="InterPro" id="IPR029058">
    <property type="entry name" value="AB_hydrolase_fold"/>
</dbReference>
<evidence type="ECO:0000313" key="3">
    <source>
        <dbReference type="WBParaSite" id="PSU_v2.g1871.t1"/>
    </source>
</evidence>
<dbReference type="InterPro" id="IPR002018">
    <property type="entry name" value="CarbesteraseB"/>
</dbReference>
<keyword evidence="2" id="KW-1185">Reference proteome</keyword>
<dbReference type="Proteomes" id="UP000887577">
    <property type="component" value="Unplaced"/>
</dbReference>
<dbReference type="Pfam" id="PF00135">
    <property type="entry name" value="COesterase"/>
    <property type="match status" value="1"/>
</dbReference>
<reference evidence="3" key="1">
    <citation type="submission" date="2022-11" db="UniProtKB">
        <authorList>
            <consortium name="WormBaseParasite"/>
        </authorList>
    </citation>
    <scope>IDENTIFICATION</scope>
</reference>
<dbReference type="PANTHER" id="PTHR44590:SF3">
    <property type="entry name" value="CARBOXYLESTERASE TYPE B DOMAIN-CONTAINING PROTEIN"/>
    <property type="match status" value="1"/>
</dbReference>